<dbReference type="STRING" id="1236971.JCM9152_1182"/>
<protein>
    <recommendedName>
        <fullName evidence="4">Integral membrane protein</fullName>
    </recommendedName>
</protein>
<dbReference type="PANTHER" id="PTHR41307:SF1">
    <property type="entry name" value="MEMBRANE PROTEIN"/>
    <property type="match status" value="1"/>
</dbReference>
<evidence type="ECO:0000313" key="3">
    <source>
        <dbReference type="Proteomes" id="UP000018895"/>
    </source>
</evidence>
<dbReference type="InterPro" id="IPR009214">
    <property type="entry name" value="DUF1129"/>
</dbReference>
<dbReference type="Pfam" id="PF06570">
    <property type="entry name" value="DUF1129"/>
    <property type="match status" value="1"/>
</dbReference>
<organism evidence="2 3">
    <name type="scientific">Halalkalibacter hemicellulosilyticusJCM 9152</name>
    <dbReference type="NCBI Taxonomy" id="1236971"/>
    <lineage>
        <taxon>Bacteria</taxon>
        <taxon>Bacillati</taxon>
        <taxon>Bacillota</taxon>
        <taxon>Bacilli</taxon>
        <taxon>Bacillales</taxon>
        <taxon>Bacillaceae</taxon>
        <taxon>Halalkalibacter</taxon>
    </lineage>
</organism>
<sequence>MKTKELVKQNNEKRKELTKENRNYYEDMLIYIRLSYNKSEEETEVILTELLDHLLEAQNEGREAEDVFGHNPKEYANEIIGELPKMVTRERILFGVMALLYFLTASILFFGIYQLIGHFFLNIDGLTKDYYIGTVLVKTTISIPIAFLLLVGIVQYIRWACFKKINKILEFMLTWLVGILSIGIFILAFIFIPDFGPVVSISVYVLFVLGAVWYVIADRIRKAI</sequence>
<dbReference type="Gene3D" id="1.10.1900.10">
    <property type="entry name" value="c-terminal domain of poly(a) binding protein"/>
    <property type="match status" value="1"/>
</dbReference>
<dbReference type="Proteomes" id="UP000018895">
    <property type="component" value="Unassembled WGS sequence"/>
</dbReference>
<dbReference type="EMBL" id="BAUU01000007">
    <property type="protein sequence ID" value="GAE29798.1"/>
    <property type="molecule type" value="Genomic_DNA"/>
</dbReference>
<keyword evidence="3" id="KW-1185">Reference proteome</keyword>
<dbReference type="RefSeq" id="WP_035341775.1">
    <property type="nucleotide sequence ID" value="NZ_BAUU01000007.1"/>
</dbReference>
<proteinExistence type="predicted"/>
<evidence type="ECO:0008006" key="4">
    <source>
        <dbReference type="Google" id="ProtNLM"/>
    </source>
</evidence>
<evidence type="ECO:0000313" key="2">
    <source>
        <dbReference type="EMBL" id="GAE29798.1"/>
    </source>
</evidence>
<comment type="caution">
    <text evidence="2">The sequence shown here is derived from an EMBL/GenBank/DDBJ whole genome shotgun (WGS) entry which is preliminary data.</text>
</comment>
<feature type="transmembrane region" description="Helical" evidence="1">
    <location>
        <begin position="136"/>
        <end position="157"/>
    </location>
</feature>
<evidence type="ECO:0000256" key="1">
    <source>
        <dbReference type="SAM" id="Phobius"/>
    </source>
</evidence>
<feature type="transmembrane region" description="Helical" evidence="1">
    <location>
        <begin position="198"/>
        <end position="216"/>
    </location>
</feature>
<name>W4QDN4_9BACI</name>
<keyword evidence="1" id="KW-0472">Membrane</keyword>
<feature type="transmembrane region" description="Helical" evidence="1">
    <location>
        <begin position="92"/>
        <end position="116"/>
    </location>
</feature>
<dbReference type="SUPFAM" id="SSF158560">
    <property type="entry name" value="BH3980-like"/>
    <property type="match status" value="1"/>
</dbReference>
<dbReference type="PANTHER" id="PTHR41307">
    <property type="entry name" value="MEMBRANE PROTEIN-RELATED"/>
    <property type="match status" value="1"/>
</dbReference>
<keyword evidence="1" id="KW-1133">Transmembrane helix</keyword>
<dbReference type="OrthoDB" id="1655249at2"/>
<accession>W4QDN4</accession>
<reference evidence="2" key="1">
    <citation type="journal article" date="2014" name="Genome Announc.">
        <title>Draft Genome Sequences of Three Alkaliphilic Bacillus Strains, Bacillus wakoensis JCM 9140T, Bacillus akibai JCM 9157T, and Bacillus hemicellulosilyticus JCM 9152T.</title>
        <authorList>
            <person name="Yuki M."/>
            <person name="Oshima K."/>
            <person name="Suda W."/>
            <person name="Oshida Y."/>
            <person name="Kitamura K."/>
            <person name="Iida T."/>
            <person name="Hattori M."/>
            <person name="Ohkuma M."/>
        </authorList>
    </citation>
    <scope>NUCLEOTIDE SEQUENCE [LARGE SCALE GENOMIC DNA]</scope>
    <source>
        <strain evidence="2">JCM 9152</strain>
    </source>
</reference>
<gene>
    <name evidence="2" type="ORF">JCM9152_1182</name>
</gene>
<feature type="transmembrane region" description="Helical" evidence="1">
    <location>
        <begin position="169"/>
        <end position="192"/>
    </location>
</feature>
<keyword evidence="1" id="KW-0812">Transmembrane</keyword>
<dbReference type="AlphaFoldDB" id="W4QDN4"/>